<reference evidence="3" key="1">
    <citation type="submission" date="2022-12" db="EMBL/GenBank/DDBJ databases">
        <authorList>
            <person name="Mo P."/>
        </authorList>
    </citation>
    <scope>NUCLEOTIDE SEQUENCE [LARGE SCALE GENOMIC DNA]</scope>
    <source>
        <strain evidence="3">HUAS 3-15</strain>
    </source>
</reference>
<organism evidence="2 3">
    <name type="scientific">Kitasatospora cathayae</name>
    <dbReference type="NCBI Taxonomy" id="3004092"/>
    <lineage>
        <taxon>Bacteria</taxon>
        <taxon>Bacillati</taxon>
        <taxon>Actinomycetota</taxon>
        <taxon>Actinomycetes</taxon>
        <taxon>Kitasatosporales</taxon>
        <taxon>Streptomycetaceae</taxon>
        <taxon>Kitasatospora</taxon>
    </lineage>
</organism>
<feature type="transmembrane region" description="Helical" evidence="1">
    <location>
        <begin position="234"/>
        <end position="267"/>
    </location>
</feature>
<feature type="transmembrane region" description="Helical" evidence="1">
    <location>
        <begin position="88"/>
        <end position="106"/>
    </location>
</feature>
<feature type="transmembrane region" description="Helical" evidence="1">
    <location>
        <begin position="118"/>
        <end position="138"/>
    </location>
</feature>
<feature type="transmembrane region" description="Helical" evidence="1">
    <location>
        <begin position="56"/>
        <end position="76"/>
    </location>
</feature>
<feature type="transmembrane region" description="Helical" evidence="1">
    <location>
        <begin position="190"/>
        <end position="214"/>
    </location>
</feature>
<dbReference type="EMBL" id="CP115450">
    <property type="protein sequence ID" value="WBP84717.1"/>
    <property type="molecule type" value="Genomic_DNA"/>
</dbReference>
<keyword evidence="1" id="KW-1133">Transmembrane helix</keyword>
<dbReference type="RefSeq" id="WP_270140149.1">
    <property type="nucleotide sequence ID" value="NZ_CP115450.1"/>
</dbReference>
<feature type="transmembrane region" description="Helical" evidence="1">
    <location>
        <begin position="158"/>
        <end position="178"/>
    </location>
</feature>
<accession>A0ABY7PW95</accession>
<keyword evidence="1" id="KW-0812">Transmembrane</keyword>
<evidence type="ECO:0000256" key="1">
    <source>
        <dbReference type="SAM" id="Phobius"/>
    </source>
</evidence>
<protein>
    <submittedName>
        <fullName evidence="2">Uncharacterized protein</fullName>
    </submittedName>
</protein>
<dbReference type="Proteomes" id="UP001212821">
    <property type="component" value="Chromosome"/>
</dbReference>
<keyword evidence="3" id="KW-1185">Reference proteome</keyword>
<evidence type="ECO:0000313" key="3">
    <source>
        <dbReference type="Proteomes" id="UP001212821"/>
    </source>
</evidence>
<sequence length="302" mass="31452">MTLLLGVGTFFTLLRVDPHTLRGTPGSIRPALPLLLARSALGLALLWGGSSLPLELAGLFLLLPPALIVPTLSLLWGGDYFFAVRHTVAASVVMPVALLGALAVAVPRGTHPGGGLGAALFTYGAVLLVALLLPGLGAQVLRRSDPIRAGALSTNWNWLGGLALVPVAGLATFALTPADTRDAARLTWELVQVMAATGALLAGLRLLTVAFLRLRRPAAGIGRDLIITQSTPNVFLWLAMAVILAPAAGSHPSVIGLGVALVFFLAVYVDEQVFRYGHSQDLRAAVRRVLPPVLATPHRGGA</sequence>
<keyword evidence="1" id="KW-0472">Membrane</keyword>
<name>A0ABY7PW95_9ACTN</name>
<evidence type="ECO:0000313" key="2">
    <source>
        <dbReference type="EMBL" id="WBP84717.1"/>
    </source>
</evidence>
<gene>
    <name evidence="2" type="ORF">O1G21_01865</name>
</gene>
<proteinExistence type="predicted"/>